<dbReference type="Proteomes" id="UP000823775">
    <property type="component" value="Unassembled WGS sequence"/>
</dbReference>
<dbReference type="EMBL" id="JACEIK010008894">
    <property type="protein sequence ID" value="MCE3051740.1"/>
    <property type="molecule type" value="Genomic_DNA"/>
</dbReference>
<feature type="non-terminal residue" evidence="1">
    <location>
        <position position="1"/>
    </location>
</feature>
<reference evidence="1 2" key="1">
    <citation type="journal article" date="2021" name="BMC Genomics">
        <title>Datura genome reveals duplications of psychoactive alkaloid biosynthetic genes and high mutation rate following tissue culture.</title>
        <authorList>
            <person name="Rajewski A."/>
            <person name="Carter-House D."/>
            <person name="Stajich J."/>
            <person name="Litt A."/>
        </authorList>
    </citation>
    <scope>NUCLEOTIDE SEQUENCE [LARGE SCALE GENOMIC DNA]</scope>
    <source>
        <strain evidence="1">AR-01</strain>
    </source>
</reference>
<comment type="caution">
    <text evidence="1">The sequence shown here is derived from an EMBL/GenBank/DDBJ whole genome shotgun (WGS) entry which is preliminary data.</text>
</comment>
<name>A0ABS8WQI2_DATST</name>
<evidence type="ECO:0000313" key="1">
    <source>
        <dbReference type="EMBL" id="MCE3051740.1"/>
    </source>
</evidence>
<accession>A0ABS8WQI2</accession>
<evidence type="ECO:0000313" key="2">
    <source>
        <dbReference type="Proteomes" id="UP000823775"/>
    </source>
</evidence>
<keyword evidence="2" id="KW-1185">Reference proteome</keyword>
<protein>
    <submittedName>
        <fullName evidence="1">Uncharacterized protein</fullName>
    </submittedName>
</protein>
<sequence>QSLNALGSEGATSLHLLEFKATIGRWKALFVVALKFVDATCDLMIAEVVERLELVQIDISKIQVPPQMTYKEHYLSLLKNLQVIDGHLRNAGAMQVIQTAFKGKII</sequence>
<proteinExistence type="predicted"/>
<gene>
    <name evidence="1" type="ORF">HAX54_050638</name>
</gene>
<organism evidence="1 2">
    <name type="scientific">Datura stramonium</name>
    <name type="common">Jimsonweed</name>
    <name type="synonym">Common thornapple</name>
    <dbReference type="NCBI Taxonomy" id="4076"/>
    <lineage>
        <taxon>Eukaryota</taxon>
        <taxon>Viridiplantae</taxon>
        <taxon>Streptophyta</taxon>
        <taxon>Embryophyta</taxon>
        <taxon>Tracheophyta</taxon>
        <taxon>Spermatophyta</taxon>
        <taxon>Magnoliopsida</taxon>
        <taxon>eudicotyledons</taxon>
        <taxon>Gunneridae</taxon>
        <taxon>Pentapetalae</taxon>
        <taxon>asterids</taxon>
        <taxon>lamiids</taxon>
        <taxon>Solanales</taxon>
        <taxon>Solanaceae</taxon>
        <taxon>Solanoideae</taxon>
        <taxon>Datureae</taxon>
        <taxon>Datura</taxon>
    </lineage>
</organism>